<comment type="caution">
    <text evidence="1">The sequence shown here is derived from an EMBL/GenBank/DDBJ whole genome shotgun (WGS) entry which is preliminary data.</text>
</comment>
<accession>A0ACC3AK06</accession>
<dbReference type="Proteomes" id="UP001172386">
    <property type="component" value="Unassembled WGS sequence"/>
</dbReference>
<name>A0ACC3AK06_9EURO</name>
<protein>
    <submittedName>
        <fullName evidence="1">Uncharacterized protein</fullName>
    </submittedName>
</protein>
<reference evidence="1" key="1">
    <citation type="submission" date="2022-10" db="EMBL/GenBank/DDBJ databases">
        <title>Culturing micro-colonial fungi from biological soil crusts in the Mojave desert and describing Neophaeococcomyces mojavensis, and introducing the new genera and species Taxawa tesnikishii.</title>
        <authorList>
            <person name="Kurbessoian T."/>
            <person name="Stajich J.E."/>
        </authorList>
    </citation>
    <scope>NUCLEOTIDE SEQUENCE</scope>
    <source>
        <strain evidence="1">JES_112</strain>
    </source>
</reference>
<evidence type="ECO:0000313" key="1">
    <source>
        <dbReference type="EMBL" id="KAJ9663888.1"/>
    </source>
</evidence>
<organism evidence="1 2">
    <name type="scientific">Neophaeococcomyces mojaviensis</name>
    <dbReference type="NCBI Taxonomy" id="3383035"/>
    <lineage>
        <taxon>Eukaryota</taxon>
        <taxon>Fungi</taxon>
        <taxon>Dikarya</taxon>
        <taxon>Ascomycota</taxon>
        <taxon>Pezizomycotina</taxon>
        <taxon>Eurotiomycetes</taxon>
        <taxon>Chaetothyriomycetidae</taxon>
        <taxon>Chaetothyriales</taxon>
        <taxon>Chaetothyriales incertae sedis</taxon>
        <taxon>Neophaeococcomyces</taxon>
    </lineage>
</organism>
<gene>
    <name evidence="1" type="ORF">H2198_000648</name>
</gene>
<sequence length="727" mass="83370">MPFSSYKQFKVEPGQIRVLDIQPARWLEDVYCELAVLTLADEPEYEALSYVWGDTRDTVPISVNGEQFNATRNLFCALRRLRHSNKPRRVWVDAVCINQNDLDERESTVQMMAEIYSLAKEVQVYIGESRVLEHVSLDEQATWDDPKRMVWHNSHSYQIRAADQPVTVVDRKGGVEDKYLWIQFHERQQCRPEKEFGDLPLIEQLRQADVGAITIISLLGHVRCLTHCLQGSSKNPIWVSALESLEHIAQKPWWSRVWVLQEVILAKDASVIYGDMVIPLSLIEDGGSTIPRHNEKDGCCLELWNQLPSRQQQQLRLFAKHTSAIESLRERHTYIRDGAERDLRLYLEQSRSRQATDARDKIYGLLGLVKDYRDDAAIYIRPSYRTSTEEVYTEFAIKMVRQQGSLRFLLSNEQKLLNTNLPSWVQNWTAPSSCDDFNDFLKLDRRFNYFCAGKDPNYSPQVLSGRALCIEGIEIDTLASTYGPFYRETDAPLLIFQLLCNVVGRKLSPNVSELDTDPMYASFASTFFGGLLASSSSGQLFNHVTYRRTRRSDAYYVQFAAHIWSGDAGFEPESNSAEMQSISRDLLTTMRNTNPRLLPEANIRTTMHWLTESFWLANHNRSFFRTAENRFGSGPPEMVAGDRIFAVRGCSMLLVLRPAETPDIEGIPRHPVYGYCYHLVGWAFLDGFMDGEALEEQSEAKGGLIPQLVRSCFARPRGRGVHRLYLV</sequence>
<keyword evidence="2" id="KW-1185">Reference proteome</keyword>
<dbReference type="EMBL" id="JAPDRQ010000006">
    <property type="protein sequence ID" value="KAJ9663888.1"/>
    <property type="molecule type" value="Genomic_DNA"/>
</dbReference>
<evidence type="ECO:0000313" key="2">
    <source>
        <dbReference type="Proteomes" id="UP001172386"/>
    </source>
</evidence>
<proteinExistence type="predicted"/>